<evidence type="ECO:0000313" key="1">
    <source>
        <dbReference type="EMBL" id="CAB5217673.1"/>
    </source>
</evidence>
<organism evidence="1">
    <name type="scientific">uncultured Caudovirales phage</name>
    <dbReference type="NCBI Taxonomy" id="2100421"/>
    <lineage>
        <taxon>Viruses</taxon>
        <taxon>Duplodnaviria</taxon>
        <taxon>Heunggongvirae</taxon>
        <taxon>Uroviricota</taxon>
        <taxon>Caudoviricetes</taxon>
        <taxon>Peduoviridae</taxon>
        <taxon>Maltschvirus</taxon>
        <taxon>Maltschvirus maltsch</taxon>
    </lineage>
</organism>
<accession>A0A6J7WQK3</accession>
<proteinExistence type="predicted"/>
<name>A0A6J7WQK3_9CAUD</name>
<evidence type="ECO:0008006" key="2">
    <source>
        <dbReference type="Google" id="ProtNLM"/>
    </source>
</evidence>
<sequence length="196" mass="22032">MFRSKDHTIVLICGYARAGKDTFADGMLKYSNFKCGKPALLKMNFADHLKNVCNTLITNLKLDGDFWDTQFKNVNRDLLVSVGRFARSIDVDVFPNALCANANEVVFGLNYCDSIVVADWRYLNELNVINEMMGSNWNIVTIYVETENVLPANEEEGVSIGNIIRNHSFSHTFSFKQNASNDLMTAGFQLAAQLNL</sequence>
<reference evidence="1" key="1">
    <citation type="submission" date="2020-05" db="EMBL/GenBank/DDBJ databases">
        <authorList>
            <person name="Chiriac C."/>
            <person name="Salcher M."/>
            <person name="Ghai R."/>
            <person name="Kavagutti S V."/>
        </authorList>
    </citation>
    <scope>NUCLEOTIDE SEQUENCE</scope>
</reference>
<dbReference type="InterPro" id="IPR027417">
    <property type="entry name" value="P-loop_NTPase"/>
</dbReference>
<dbReference type="EMBL" id="LR798249">
    <property type="protein sequence ID" value="CAB5217673.1"/>
    <property type="molecule type" value="Genomic_DNA"/>
</dbReference>
<protein>
    <recommendedName>
        <fullName evidence="2">Deoxynucleotide monophosphate kinase</fullName>
    </recommendedName>
</protein>
<dbReference type="Gene3D" id="3.40.50.300">
    <property type="entry name" value="P-loop containing nucleotide triphosphate hydrolases"/>
    <property type="match status" value="1"/>
</dbReference>
<gene>
    <name evidence="1" type="ORF">UFOVP201_6</name>
</gene>